<organism evidence="1">
    <name type="scientific">Solibacter usitatus (strain Ellin6076)</name>
    <dbReference type="NCBI Taxonomy" id="234267"/>
    <lineage>
        <taxon>Bacteria</taxon>
        <taxon>Pseudomonadati</taxon>
        <taxon>Acidobacteriota</taxon>
        <taxon>Terriglobia</taxon>
        <taxon>Bryobacterales</taxon>
        <taxon>Solibacteraceae</taxon>
        <taxon>Candidatus Solibacter</taxon>
    </lineage>
</organism>
<reference evidence="1" key="1">
    <citation type="submission" date="2006-10" db="EMBL/GenBank/DDBJ databases">
        <title>Complete sequence of Solibacter usitatus Ellin6076.</title>
        <authorList>
            <consortium name="US DOE Joint Genome Institute"/>
            <person name="Copeland A."/>
            <person name="Lucas S."/>
            <person name="Lapidus A."/>
            <person name="Barry K."/>
            <person name="Detter J.C."/>
            <person name="Glavina del Rio T."/>
            <person name="Hammon N."/>
            <person name="Israni S."/>
            <person name="Dalin E."/>
            <person name="Tice H."/>
            <person name="Pitluck S."/>
            <person name="Thompson L.S."/>
            <person name="Brettin T."/>
            <person name="Bruce D."/>
            <person name="Han C."/>
            <person name="Tapia R."/>
            <person name="Gilna P."/>
            <person name="Schmutz J."/>
            <person name="Larimer F."/>
            <person name="Land M."/>
            <person name="Hauser L."/>
            <person name="Kyrpides N."/>
            <person name="Mikhailova N."/>
            <person name="Janssen P.H."/>
            <person name="Kuske C.R."/>
            <person name="Richardson P."/>
        </authorList>
    </citation>
    <scope>NUCLEOTIDE SEQUENCE</scope>
    <source>
        <strain evidence="1">Ellin6076</strain>
    </source>
</reference>
<proteinExistence type="predicted"/>
<evidence type="ECO:0000313" key="1">
    <source>
        <dbReference type="EMBL" id="ABJ86988.1"/>
    </source>
</evidence>
<accession>Q01TN2</accession>
<dbReference type="HOGENOM" id="CLU_183088_0_0_0"/>
<gene>
    <name evidence="1" type="ordered locus">Acid_6054</name>
</gene>
<dbReference type="InParanoid" id="Q01TN2"/>
<dbReference type="KEGG" id="sus:Acid_6054"/>
<dbReference type="AlphaFoldDB" id="Q01TN2"/>
<name>Q01TN2_SOLUE</name>
<sequence length="97" mass="10915">MPDDTNRQVIWKYLWDQLEKARYEQAIASSRFDLLVRSVSSGLPDPDAALVIQKATQEANAALLRYMGVLKKFTDFTLYGTVPEDLLPPEPTGKTAE</sequence>
<protein>
    <submittedName>
        <fullName evidence="1">Uncharacterized protein</fullName>
    </submittedName>
</protein>
<dbReference type="EMBL" id="CP000473">
    <property type="protein sequence ID" value="ABJ86988.1"/>
    <property type="molecule type" value="Genomic_DNA"/>
</dbReference>